<dbReference type="EnsemblMetazoa" id="Aqu2.1.14220_001">
    <property type="protein sequence ID" value="Aqu2.1.14220_001"/>
    <property type="gene ID" value="Aqu2.1.14220"/>
</dbReference>
<dbReference type="GO" id="GO:0045493">
    <property type="term" value="P:xylan catabolic process"/>
    <property type="evidence" value="ECO:0007669"/>
    <property type="project" value="InterPro"/>
</dbReference>
<dbReference type="SMART" id="SM01217">
    <property type="entry name" value="Fn3_like"/>
    <property type="match status" value="1"/>
</dbReference>
<dbReference type="STRING" id="400682.A0A1X7THL1"/>
<dbReference type="OrthoDB" id="47059at2759"/>
<dbReference type="GO" id="GO:0031222">
    <property type="term" value="P:arabinan catabolic process"/>
    <property type="evidence" value="ECO:0007669"/>
    <property type="project" value="TreeGrafter"/>
</dbReference>
<dbReference type="AlphaFoldDB" id="A0A1X7THL1"/>
<evidence type="ECO:0000256" key="1">
    <source>
        <dbReference type="ARBA" id="ARBA00005336"/>
    </source>
</evidence>
<name>A0A1X7THL1_AMPQE</name>
<dbReference type="eggNOG" id="ENOG502QQ55">
    <property type="taxonomic scope" value="Eukaryota"/>
</dbReference>
<dbReference type="InterPro" id="IPR017853">
    <property type="entry name" value="GH"/>
</dbReference>
<accession>A0A1X7THL1</accession>
<dbReference type="InterPro" id="IPR013783">
    <property type="entry name" value="Ig-like_fold"/>
</dbReference>
<dbReference type="GO" id="GO:0046556">
    <property type="term" value="F:alpha-L-arabinofuranosidase activity"/>
    <property type="evidence" value="ECO:0007669"/>
    <property type="project" value="TreeGrafter"/>
</dbReference>
<dbReference type="InterPro" id="IPR026891">
    <property type="entry name" value="Fn3-like"/>
</dbReference>
<reference evidence="4" key="1">
    <citation type="submission" date="2017-05" db="UniProtKB">
        <authorList>
            <consortium name="EnsemblMetazoa"/>
        </authorList>
    </citation>
    <scope>IDENTIFICATION</scope>
</reference>
<feature type="domain" description="Fibronectin type III-like" evidence="3">
    <location>
        <begin position="204"/>
        <end position="274"/>
    </location>
</feature>
<comment type="similarity">
    <text evidence="1">Belongs to the glycosyl hydrolase 3 family.</text>
</comment>
<organism evidence="4">
    <name type="scientific">Amphimedon queenslandica</name>
    <name type="common">Sponge</name>
    <dbReference type="NCBI Taxonomy" id="400682"/>
    <lineage>
        <taxon>Eukaryota</taxon>
        <taxon>Metazoa</taxon>
        <taxon>Porifera</taxon>
        <taxon>Demospongiae</taxon>
        <taxon>Heteroscleromorpha</taxon>
        <taxon>Haplosclerida</taxon>
        <taxon>Niphatidae</taxon>
        <taxon>Amphimedon</taxon>
    </lineage>
</organism>
<dbReference type="PANTHER" id="PTHR42721">
    <property type="entry name" value="SUGAR HYDROLASE-RELATED"/>
    <property type="match status" value="1"/>
</dbReference>
<protein>
    <recommendedName>
        <fullName evidence="3">Fibronectin type III-like domain-containing protein</fullName>
    </recommendedName>
</protein>
<dbReference type="InterPro" id="IPR001764">
    <property type="entry name" value="Glyco_hydro_3_N"/>
</dbReference>
<dbReference type="InParanoid" id="A0A1X7THL1"/>
<dbReference type="GO" id="GO:0009044">
    <property type="term" value="F:xylan 1,4-beta-xylosidase activity"/>
    <property type="evidence" value="ECO:0007669"/>
    <property type="project" value="InterPro"/>
</dbReference>
<keyword evidence="2" id="KW-0378">Hydrolase</keyword>
<proteinExistence type="inferred from homology"/>
<dbReference type="InterPro" id="IPR036962">
    <property type="entry name" value="Glyco_hydro_3_N_sf"/>
</dbReference>
<evidence type="ECO:0000256" key="2">
    <source>
        <dbReference type="ARBA" id="ARBA00022801"/>
    </source>
</evidence>
<dbReference type="Gene3D" id="3.20.20.300">
    <property type="entry name" value="Glycoside hydrolase, family 3, N-terminal domain"/>
    <property type="match status" value="1"/>
</dbReference>
<dbReference type="Pfam" id="PF14310">
    <property type="entry name" value="Fn3-like"/>
    <property type="match status" value="1"/>
</dbReference>
<dbReference type="InterPro" id="IPR044993">
    <property type="entry name" value="BXL"/>
</dbReference>
<sequence>MGAYPSVDCASSPQSSYTFCDTSKSPEERATDLVSRLTTEEIIAQTSTIAPAISRLGINAYNWRSNCLHGWASSGGHWTSGLHWTVFPAPINLGASFDPEIVEQVGSATSTEGRALHNIMLEAEKGDSTEAAGLNCFSPNVNFLRDPRWGRLQESFSEDTFLLSVLGAAYTNGLQIVSTDHIKPCDNIIVTVTLTNTGSMIGEEVVQVYLTPPSSLPDYTPNIQMVGFARVSLKPSDKEILHISVSAYLMSFVDDKGERLIYPGSYTFSVGGALPGKTTAVGDVTIDTVSFDIDGDARQPVAVSSCTNDIPKCLAC</sequence>
<dbReference type="SUPFAM" id="SSF51445">
    <property type="entry name" value="(Trans)glycosidases"/>
    <property type="match status" value="1"/>
</dbReference>
<evidence type="ECO:0000259" key="3">
    <source>
        <dbReference type="SMART" id="SM01217"/>
    </source>
</evidence>
<dbReference type="Pfam" id="PF00933">
    <property type="entry name" value="Glyco_hydro_3"/>
    <property type="match status" value="1"/>
</dbReference>
<evidence type="ECO:0000313" key="4">
    <source>
        <dbReference type="EnsemblMetazoa" id="Aqu2.1.14220_001"/>
    </source>
</evidence>
<dbReference type="Gene3D" id="2.60.40.10">
    <property type="entry name" value="Immunoglobulins"/>
    <property type="match status" value="1"/>
</dbReference>
<dbReference type="PANTHER" id="PTHR42721:SF3">
    <property type="entry name" value="BETA-D-XYLOSIDASE 5-RELATED"/>
    <property type="match status" value="1"/>
</dbReference>